<dbReference type="EMBL" id="LZSF01000224">
    <property type="protein sequence ID" value="OBA82423.1"/>
    <property type="molecule type" value="Genomic_DNA"/>
</dbReference>
<sequence>MSDRDGVATLNQAVVPGLAEAVQAAAAAADDVDRDARFPHEAVEALKHAKLLSCGLPVELGGRNFPIGRLAVVARALGGACSAAGMVFAMHQTQALVLAKYARSGPPAELTKLIAANESLIASATTEVTTGGDLGASTCAVVSDGDGVQLEKNAPVISYAEHADYIGATARRNPDASANDQVLLLCPAQDTKLERTSTWNTLGFRGTCSPGYLLSTRTSPDNVIQADFASILATTMLPASHTLWASVWLGIADAAYAKARSTVRQAARKSPGKSVPQATLLADLTVAHQGFESMVQHEVRRYQALVESNADEATISFTLAMNNLKIAASTAVIEVVTDALRIVGLNGYREDHALSMGRLLRDAFGPQLMVSNERIRLNNANLVLAYRG</sequence>
<dbReference type="PANTHER" id="PTHR43884">
    <property type="entry name" value="ACYL-COA DEHYDROGENASE"/>
    <property type="match status" value="1"/>
</dbReference>
<keyword evidence="3" id="KW-0285">Flavoprotein</keyword>
<evidence type="ECO:0000259" key="5">
    <source>
        <dbReference type="Pfam" id="PF00441"/>
    </source>
</evidence>
<dbReference type="Gene3D" id="1.20.140.10">
    <property type="entry name" value="Butyryl-CoA Dehydrogenase, subunit A, domain 3"/>
    <property type="match status" value="1"/>
</dbReference>
<accession>A0A1A0MC85</accession>
<organism evidence="7 8">
    <name type="scientific">Mycolicibacterium mucogenicum</name>
    <name type="common">Mycobacterium mucogenicum</name>
    <dbReference type="NCBI Taxonomy" id="56689"/>
    <lineage>
        <taxon>Bacteria</taxon>
        <taxon>Bacillati</taxon>
        <taxon>Actinomycetota</taxon>
        <taxon>Actinomycetes</taxon>
        <taxon>Mycobacteriales</taxon>
        <taxon>Mycobacteriaceae</taxon>
        <taxon>Mycolicibacterium</taxon>
    </lineage>
</organism>
<dbReference type="Gene3D" id="2.40.110.10">
    <property type="entry name" value="Butyryl-CoA Dehydrogenase, subunit A, domain 2"/>
    <property type="match status" value="1"/>
</dbReference>
<dbReference type="Proteomes" id="UP000093962">
    <property type="component" value="Unassembled WGS sequence"/>
</dbReference>
<dbReference type="SUPFAM" id="SSF56645">
    <property type="entry name" value="Acyl-CoA dehydrogenase NM domain-like"/>
    <property type="match status" value="1"/>
</dbReference>
<dbReference type="AlphaFoldDB" id="A0A1A0MC85"/>
<evidence type="ECO:0000256" key="4">
    <source>
        <dbReference type="ARBA" id="ARBA00022827"/>
    </source>
</evidence>
<comment type="cofactor">
    <cofactor evidence="1">
        <name>FAD</name>
        <dbReference type="ChEBI" id="CHEBI:57692"/>
    </cofactor>
</comment>
<dbReference type="GO" id="GO:0003995">
    <property type="term" value="F:acyl-CoA dehydrogenase activity"/>
    <property type="evidence" value="ECO:0007669"/>
    <property type="project" value="TreeGrafter"/>
</dbReference>
<dbReference type="PIRSF" id="PIRSF016578">
    <property type="entry name" value="HsaA"/>
    <property type="match status" value="1"/>
</dbReference>
<dbReference type="PANTHER" id="PTHR43884:SF12">
    <property type="entry name" value="ISOVALERYL-COA DEHYDROGENASE, MITOCHONDRIAL-RELATED"/>
    <property type="match status" value="1"/>
</dbReference>
<feature type="domain" description="Acyl-CoA dehydrogenase/oxidase N-terminal" evidence="6">
    <location>
        <begin position="25"/>
        <end position="101"/>
    </location>
</feature>
<evidence type="ECO:0000313" key="7">
    <source>
        <dbReference type="EMBL" id="OBA82423.1"/>
    </source>
</evidence>
<name>A0A1A0MC85_MYCMU</name>
<proteinExistence type="inferred from homology"/>
<feature type="domain" description="Acyl-CoA dehydrogenase/oxidase C-terminal" evidence="5">
    <location>
        <begin position="242"/>
        <end position="363"/>
    </location>
</feature>
<dbReference type="InterPro" id="IPR037069">
    <property type="entry name" value="AcylCoA_DH/ox_N_sf"/>
</dbReference>
<evidence type="ECO:0000256" key="2">
    <source>
        <dbReference type="ARBA" id="ARBA00009347"/>
    </source>
</evidence>
<dbReference type="SUPFAM" id="SSF47203">
    <property type="entry name" value="Acyl-CoA dehydrogenase C-terminal domain-like"/>
    <property type="match status" value="1"/>
</dbReference>
<evidence type="ECO:0000256" key="1">
    <source>
        <dbReference type="ARBA" id="ARBA00001974"/>
    </source>
</evidence>
<dbReference type="Pfam" id="PF02771">
    <property type="entry name" value="Acyl-CoA_dh_N"/>
    <property type="match status" value="1"/>
</dbReference>
<dbReference type="InterPro" id="IPR009100">
    <property type="entry name" value="AcylCoA_DH/oxidase_NM_dom_sf"/>
</dbReference>
<keyword evidence="4" id="KW-0274">FAD</keyword>
<dbReference type="Pfam" id="PF00441">
    <property type="entry name" value="Acyl-CoA_dh_1"/>
    <property type="match status" value="1"/>
</dbReference>
<dbReference type="InterPro" id="IPR009075">
    <property type="entry name" value="AcylCo_DH/oxidase_C"/>
</dbReference>
<dbReference type="InterPro" id="IPR036250">
    <property type="entry name" value="AcylCo_DH-like_C"/>
</dbReference>
<evidence type="ECO:0000256" key="3">
    <source>
        <dbReference type="ARBA" id="ARBA00022630"/>
    </source>
</evidence>
<dbReference type="RefSeq" id="WP_064860131.1">
    <property type="nucleotide sequence ID" value="NZ_LZSF01000224.1"/>
</dbReference>
<gene>
    <name evidence="7" type="ORF">A5642_27300</name>
</gene>
<protein>
    <submittedName>
        <fullName evidence="7">Acyl-CoA dehydrogenase</fullName>
    </submittedName>
</protein>
<comment type="similarity">
    <text evidence="2">Belongs to the acyl-CoA dehydrogenase family.</text>
</comment>
<dbReference type="Gene3D" id="1.10.540.10">
    <property type="entry name" value="Acyl-CoA dehydrogenase/oxidase, N-terminal domain"/>
    <property type="match status" value="1"/>
</dbReference>
<evidence type="ECO:0000313" key="8">
    <source>
        <dbReference type="Proteomes" id="UP000093962"/>
    </source>
</evidence>
<reference evidence="7 8" key="1">
    <citation type="submission" date="2016-06" db="EMBL/GenBank/DDBJ databases">
        <authorList>
            <person name="Kjaerup R.B."/>
            <person name="Dalgaard T.S."/>
            <person name="Juul-Madsen H.R."/>
        </authorList>
    </citation>
    <scope>NUCLEOTIDE SEQUENCE [LARGE SCALE GENOMIC DNA]</scope>
    <source>
        <strain evidence="7 8">1199456.5</strain>
    </source>
</reference>
<dbReference type="GO" id="GO:0050660">
    <property type="term" value="F:flavin adenine dinucleotide binding"/>
    <property type="evidence" value="ECO:0007669"/>
    <property type="project" value="InterPro"/>
</dbReference>
<evidence type="ECO:0000259" key="6">
    <source>
        <dbReference type="Pfam" id="PF02771"/>
    </source>
</evidence>
<dbReference type="InterPro" id="IPR013786">
    <property type="entry name" value="AcylCoA_DH/ox_N"/>
</dbReference>
<comment type="caution">
    <text evidence="7">The sequence shown here is derived from an EMBL/GenBank/DDBJ whole genome shotgun (WGS) entry which is preliminary data.</text>
</comment>
<dbReference type="InterPro" id="IPR046373">
    <property type="entry name" value="Acyl-CoA_Oxase/DH_mid-dom_sf"/>
</dbReference>